<protein>
    <submittedName>
        <fullName evidence="1">Uncharacterized protein</fullName>
    </submittedName>
</protein>
<keyword evidence="2" id="KW-1185">Reference proteome</keyword>
<proteinExistence type="predicted"/>
<dbReference type="HOGENOM" id="CLU_2016764_0_0_1"/>
<evidence type="ECO:0000313" key="2">
    <source>
        <dbReference type="Proteomes" id="UP000011668"/>
    </source>
</evidence>
<dbReference type="Proteomes" id="UP000011668">
    <property type="component" value="Unassembled WGS sequence"/>
</dbReference>
<evidence type="ECO:0000313" key="1">
    <source>
        <dbReference type="EMBL" id="ELU39647.1"/>
    </source>
</evidence>
<dbReference type="AlphaFoldDB" id="L8WS77"/>
<dbReference type="OrthoDB" id="3256008at2759"/>
<dbReference type="EMBL" id="AFRT01001674">
    <property type="protein sequence ID" value="ELU39647.1"/>
    <property type="molecule type" value="Genomic_DNA"/>
</dbReference>
<name>L8WS77_THACA</name>
<gene>
    <name evidence="1" type="ORF">AG1IA_06328</name>
</gene>
<comment type="caution">
    <text evidence="1">The sequence shown here is derived from an EMBL/GenBank/DDBJ whole genome shotgun (WGS) entry which is preliminary data.</text>
</comment>
<sequence>MFNLGRGQMLNRSQMTNSINCVRISKKQTGCCLFGAVGCYSSYRTMNEKGEFPWMYHLRNTSSNSSGELCNPILGKELVAYLKFYNIGTELIEEGTENLKPNKEADAQKALGYFLYYLRPLET</sequence>
<organism evidence="1 2">
    <name type="scientific">Thanatephorus cucumeris (strain AG1-IA)</name>
    <name type="common">Rice sheath blight fungus</name>
    <name type="synonym">Rhizoctonia solani</name>
    <dbReference type="NCBI Taxonomy" id="983506"/>
    <lineage>
        <taxon>Eukaryota</taxon>
        <taxon>Fungi</taxon>
        <taxon>Dikarya</taxon>
        <taxon>Basidiomycota</taxon>
        <taxon>Agaricomycotina</taxon>
        <taxon>Agaricomycetes</taxon>
        <taxon>Cantharellales</taxon>
        <taxon>Ceratobasidiaceae</taxon>
        <taxon>Rhizoctonia</taxon>
        <taxon>Rhizoctonia solani AG-1</taxon>
    </lineage>
</organism>
<reference evidence="1 2" key="1">
    <citation type="journal article" date="2013" name="Nat. Commun.">
        <title>The evolution and pathogenic mechanisms of the rice sheath blight pathogen.</title>
        <authorList>
            <person name="Zheng A."/>
            <person name="Lin R."/>
            <person name="Xu L."/>
            <person name="Qin P."/>
            <person name="Tang C."/>
            <person name="Ai P."/>
            <person name="Zhang D."/>
            <person name="Liu Y."/>
            <person name="Sun Z."/>
            <person name="Feng H."/>
            <person name="Wang Y."/>
            <person name="Chen Y."/>
            <person name="Liang X."/>
            <person name="Fu R."/>
            <person name="Li Q."/>
            <person name="Zhang J."/>
            <person name="Yu X."/>
            <person name="Xie Z."/>
            <person name="Ding L."/>
            <person name="Guan P."/>
            <person name="Tang J."/>
            <person name="Liang Y."/>
            <person name="Wang S."/>
            <person name="Deng Q."/>
            <person name="Li S."/>
            <person name="Zhu J."/>
            <person name="Wang L."/>
            <person name="Liu H."/>
            <person name="Li P."/>
        </authorList>
    </citation>
    <scope>NUCLEOTIDE SEQUENCE [LARGE SCALE GENOMIC DNA]</scope>
    <source>
        <strain evidence="2">AG-1 IA</strain>
    </source>
</reference>
<accession>L8WS77</accession>